<gene>
    <name evidence="2" type="ORF">GCM10025790_20900</name>
</gene>
<keyword evidence="3" id="KW-1185">Reference proteome</keyword>
<dbReference type="EMBL" id="BAABLW010000007">
    <property type="protein sequence ID" value="GAA4923582.1"/>
    <property type="molecule type" value="Genomic_DNA"/>
</dbReference>
<dbReference type="Proteomes" id="UP001500368">
    <property type="component" value="Unassembled WGS sequence"/>
</dbReference>
<keyword evidence="1" id="KW-1133">Transmembrane helix</keyword>
<keyword evidence="1" id="KW-0812">Transmembrane</keyword>
<organism evidence="2 3">
    <name type="scientific">Nesterenkonia rhizosphaerae</name>
    <dbReference type="NCBI Taxonomy" id="1348272"/>
    <lineage>
        <taxon>Bacteria</taxon>
        <taxon>Bacillati</taxon>
        <taxon>Actinomycetota</taxon>
        <taxon>Actinomycetes</taxon>
        <taxon>Micrococcales</taxon>
        <taxon>Micrococcaceae</taxon>
        <taxon>Nesterenkonia</taxon>
    </lineage>
</organism>
<evidence type="ECO:0008006" key="4">
    <source>
        <dbReference type="Google" id="ProtNLM"/>
    </source>
</evidence>
<reference evidence="3" key="1">
    <citation type="journal article" date="2019" name="Int. J. Syst. Evol. Microbiol.">
        <title>The Global Catalogue of Microorganisms (GCM) 10K type strain sequencing project: providing services to taxonomists for standard genome sequencing and annotation.</title>
        <authorList>
            <consortium name="The Broad Institute Genomics Platform"/>
            <consortium name="The Broad Institute Genome Sequencing Center for Infectious Disease"/>
            <person name="Wu L."/>
            <person name="Ma J."/>
        </authorList>
    </citation>
    <scope>NUCLEOTIDE SEQUENCE [LARGE SCALE GENOMIC DNA]</scope>
    <source>
        <strain evidence="3">JCM 19129</strain>
    </source>
</reference>
<sequence>MNHIIADPKTRKYIYGVVVAVIPLLVIAGVIAEDQVQVWLNFAAAVLGFGAAGLAAPNTPDDKLKPQGYEQGM</sequence>
<evidence type="ECO:0000313" key="3">
    <source>
        <dbReference type="Proteomes" id="UP001500368"/>
    </source>
</evidence>
<accession>A0ABP9G2V6</accession>
<name>A0ABP9G2V6_9MICC</name>
<feature type="transmembrane region" description="Helical" evidence="1">
    <location>
        <begin position="12"/>
        <end position="32"/>
    </location>
</feature>
<protein>
    <recommendedName>
        <fullName evidence="4">Holin</fullName>
    </recommendedName>
</protein>
<comment type="caution">
    <text evidence="2">The sequence shown here is derived from an EMBL/GenBank/DDBJ whole genome shotgun (WGS) entry which is preliminary data.</text>
</comment>
<keyword evidence="1" id="KW-0472">Membrane</keyword>
<dbReference type="RefSeq" id="WP_345477950.1">
    <property type="nucleotide sequence ID" value="NZ_BAABLW010000007.1"/>
</dbReference>
<feature type="transmembrane region" description="Helical" evidence="1">
    <location>
        <begin position="38"/>
        <end position="56"/>
    </location>
</feature>
<evidence type="ECO:0000313" key="2">
    <source>
        <dbReference type="EMBL" id="GAA4923582.1"/>
    </source>
</evidence>
<evidence type="ECO:0000256" key="1">
    <source>
        <dbReference type="SAM" id="Phobius"/>
    </source>
</evidence>
<proteinExistence type="predicted"/>